<evidence type="ECO:0000313" key="1">
    <source>
        <dbReference type="EMBL" id="GAH91488.1"/>
    </source>
</evidence>
<proteinExistence type="predicted"/>
<feature type="non-terminal residue" evidence="1">
    <location>
        <position position="1"/>
    </location>
</feature>
<dbReference type="EMBL" id="BARV01001061">
    <property type="protein sequence ID" value="GAH91488.1"/>
    <property type="molecule type" value="Genomic_DNA"/>
</dbReference>
<dbReference type="AlphaFoldDB" id="X1LBK6"/>
<sequence>LKDSEAKADILSESNTTAQARLFMYPGGF</sequence>
<reference evidence="1" key="1">
    <citation type="journal article" date="2014" name="Front. Microbiol.">
        <title>High frequency of phylogenetically diverse reductive dehalogenase-homologous genes in deep subseafloor sedimentary metagenomes.</title>
        <authorList>
            <person name="Kawai M."/>
            <person name="Futagami T."/>
            <person name="Toyoda A."/>
            <person name="Takaki Y."/>
            <person name="Nishi S."/>
            <person name="Hori S."/>
            <person name="Arai W."/>
            <person name="Tsubouchi T."/>
            <person name="Morono Y."/>
            <person name="Uchiyama I."/>
            <person name="Ito T."/>
            <person name="Fujiyama A."/>
            <person name="Inagaki F."/>
            <person name="Takami H."/>
        </authorList>
    </citation>
    <scope>NUCLEOTIDE SEQUENCE</scope>
    <source>
        <strain evidence="1">Expedition CK06-06</strain>
    </source>
</reference>
<organism evidence="1">
    <name type="scientific">marine sediment metagenome</name>
    <dbReference type="NCBI Taxonomy" id="412755"/>
    <lineage>
        <taxon>unclassified sequences</taxon>
        <taxon>metagenomes</taxon>
        <taxon>ecological metagenomes</taxon>
    </lineage>
</organism>
<name>X1LBK6_9ZZZZ</name>
<comment type="caution">
    <text evidence="1">The sequence shown here is derived from an EMBL/GenBank/DDBJ whole genome shotgun (WGS) entry which is preliminary data.</text>
</comment>
<protein>
    <submittedName>
        <fullName evidence="1">Uncharacterized protein</fullName>
    </submittedName>
</protein>
<gene>
    <name evidence="1" type="ORF">S06H3_03306</name>
</gene>
<accession>X1LBK6</accession>